<evidence type="ECO:0000259" key="1">
    <source>
        <dbReference type="Pfam" id="PF25597"/>
    </source>
</evidence>
<dbReference type="EMBL" id="QJKJ01000202">
    <property type="protein sequence ID" value="RDY13780.1"/>
    <property type="molecule type" value="Genomic_DNA"/>
</dbReference>
<dbReference type="OrthoDB" id="1749397at2759"/>
<evidence type="ECO:0000313" key="2">
    <source>
        <dbReference type="EMBL" id="RDY13780.1"/>
    </source>
</evidence>
<evidence type="ECO:0000313" key="3">
    <source>
        <dbReference type="Proteomes" id="UP000257109"/>
    </source>
</evidence>
<feature type="non-terminal residue" evidence="2">
    <location>
        <position position="1"/>
    </location>
</feature>
<reference evidence="2" key="1">
    <citation type="submission" date="2018-05" db="EMBL/GenBank/DDBJ databases">
        <title>Draft genome of Mucuna pruriens seed.</title>
        <authorList>
            <person name="Nnadi N.E."/>
            <person name="Vos R."/>
            <person name="Hasami M.H."/>
            <person name="Devisetty U.K."/>
            <person name="Aguiy J.C."/>
        </authorList>
    </citation>
    <scope>NUCLEOTIDE SEQUENCE [LARGE SCALE GENOMIC DNA]</scope>
    <source>
        <strain evidence="2">JCA_2017</strain>
    </source>
</reference>
<feature type="domain" description="Retroviral polymerase SH3-like" evidence="1">
    <location>
        <begin position="11"/>
        <end position="61"/>
    </location>
</feature>
<dbReference type="InterPro" id="IPR057670">
    <property type="entry name" value="SH3_retrovirus"/>
</dbReference>
<name>A0A371IFJ6_MUCPR</name>
<sequence>MYQVPLRVFSCVCFVHDVSPGRDKLSARTVKCVFLGYSRLQKGYKCYSPSTKRHYMSADVHSLRTLCSSPPKMILTLSNRHYQFHILVQQSHHPLKHIIKTYSNLPPLFILKLNCLHLQCLHVKAGHKRWVLQYVKIHLIHVLYPLDSNIGWPIALQKHLIILDDGDKPW</sequence>
<comment type="caution">
    <text evidence="2">The sequence shown here is derived from an EMBL/GenBank/DDBJ whole genome shotgun (WGS) entry which is preliminary data.</text>
</comment>
<proteinExistence type="predicted"/>
<gene>
    <name evidence="2" type="ORF">CR513_01264</name>
</gene>
<dbReference type="Pfam" id="PF25597">
    <property type="entry name" value="SH3_retrovirus"/>
    <property type="match status" value="1"/>
</dbReference>
<keyword evidence="3" id="KW-1185">Reference proteome</keyword>
<dbReference type="Proteomes" id="UP000257109">
    <property type="component" value="Unassembled WGS sequence"/>
</dbReference>
<organism evidence="2 3">
    <name type="scientific">Mucuna pruriens</name>
    <name type="common">Velvet bean</name>
    <name type="synonym">Dolichos pruriens</name>
    <dbReference type="NCBI Taxonomy" id="157652"/>
    <lineage>
        <taxon>Eukaryota</taxon>
        <taxon>Viridiplantae</taxon>
        <taxon>Streptophyta</taxon>
        <taxon>Embryophyta</taxon>
        <taxon>Tracheophyta</taxon>
        <taxon>Spermatophyta</taxon>
        <taxon>Magnoliopsida</taxon>
        <taxon>eudicotyledons</taxon>
        <taxon>Gunneridae</taxon>
        <taxon>Pentapetalae</taxon>
        <taxon>rosids</taxon>
        <taxon>fabids</taxon>
        <taxon>Fabales</taxon>
        <taxon>Fabaceae</taxon>
        <taxon>Papilionoideae</taxon>
        <taxon>50 kb inversion clade</taxon>
        <taxon>NPAAA clade</taxon>
        <taxon>indigoferoid/millettioid clade</taxon>
        <taxon>Phaseoleae</taxon>
        <taxon>Mucuna</taxon>
    </lineage>
</organism>
<protein>
    <recommendedName>
        <fullName evidence="1">Retroviral polymerase SH3-like domain-containing protein</fullName>
    </recommendedName>
</protein>
<accession>A0A371IFJ6</accession>
<dbReference type="AlphaFoldDB" id="A0A371IFJ6"/>